<name>A0A161T9E1_BACCE</name>
<dbReference type="PATRIC" id="fig|1396.539.peg.3302"/>
<dbReference type="EMBL" id="LJKA01000035">
    <property type="protein sequence ID" value="KZD36728.1"/>
    <property type="molecule type" value="Genomic_DNA"/>
</dbReference>
<dbReference type="InterPro" id="IPR014962">
    <property type="entry name" value="YolD"/>
</dbReference>
<comment type="caution">
    <text evidence="1">The sequence shown here is derived from an EMBL/GenBank/DDBJ whole genome shotgun (WGS) entry which is preliminary data.</text>
</comment>
<organism evidence="1 2">
    <name type="scientific">Bacillus cereus</name>
    <dbReference type="NCBI Taxonomy" id="1396"/>
    <lineage>
        <taxon>Bacteria</taxon>
        <taxon>Bacillati</taxon>
        <taxon>Bacillota</taxon>
        <taxon>Bacilli</taxon>
        <taxon>Bacillales</taxon>
        <taxon>Bacillaceae</taxon>
        <taxon>Bacillus</taxon>
        <taxon>Bacillus cereus group</taxon>
    </lineage>
</organism>
<evidence type="ECO:0000313" key="2">
    <source>
        <dbReference type="Proteomes" id="UP000076501"/>
    </source>
</evidence>
<accession>A0A161T9E1</accession>
<protein>
    <submittedName>
        <fullName evidence="1">Uncharacterized protein</fullName>
    </submittedName>
</protein>
<sequence>MYERQNKVLMPILDEQKLDSINNILYCAIAENKRVCISYQIQTMFRMGES</sequence>
<dbReference type="Pfam" id="PF08863">
    <property type="entry name" value="YolD"/>
    <property type="match status" value="1"/>
</dbReference>
<evidence type="ECO:0000313" key="1">
    <source>
        <dbReference type="EMBL" id="KZD36728.1"/>
    </source>
</evidence>
<gene>
    <name evidence="1" type="ORF">B4082_2278</name>
</gene>
<proteinExistence type="predicted"/>
<dbReference type="Proteomes" id="UP000076501">
    <property type="component" value="Unassembled WGS sequence"/>
</dbReference>
<dbReference type="AlphaFoldDB" id="A0A161T9E1"/>
<reference evidence="1 2" key="1">
    <citation type="submission" date="2015-09" db="EMBL/GenBank/DDBJ databases">
        <title>Bacillus cereus food isolates.</title>
        <authorList>
            <person name="Boekhorst J."/>
        </authorList>
    </citation>
    <scope>NUCLEOTIDE SEQUENCE [LARGE SCALE GENOMIC DNA]</scope>
    <source>
        <strain evidence="1 2">B4082</strain>
    </source>
</reference>
<dbReference type="RefSeq" id="WP_098140008.1">
    <property type="nucleotide sequence ID" value="NZ_JAEHBS010000040.1"/>
</dbReference>